<comment type="caution">
    <text evidence="3">The sequence shown here is derived from an EMBL/GenBank/DDBJ whole genome shotgun (WGS) entry which is preliminary data.</text>
</comment>
<dbReference type="Proteomes" id="UP001370299">
    <property type="component" value="Unassembled WGS sequence"/>
</dbReference>
<evidence type="ECO:0000256" key="1">
    <source>
        <dbReference type="ARBA" id="ARBA00022801"/>
    </source>
</evidence>
<evidence type="ECO:0000313" key="4">
    <source>
        <dbReference type="Proteomes" id="UP001370299"/>
    </source>
</evidence>
<evidence type="ECO:0000259" key="2">
    <source>
        <dbReference type="Pfam" id="PF07859"/>
    </source>
</evidence>
<dbReference type="RefSeq" id="WP_340195663.1">
    <property type="nucleotide sequence ID" value="NZ_JBBKAP010000004.1"/>
</dbReference>
<dbReference type="Gene3D" id="3.40.50.1820">
    <property type="entry name" value="alpha/beta hydrolase"/>
    <property type="match status" value="1"/>
</dbReference>
<protein>
    <submittedName>
        <fullName evidence="3">Alpha/beta hydrolase fold domain-containing protein</fullName>
    </submittedName>
</protein>
<sequence>MGATAGTVDVVDDVLAGPHGPVPIRRYRPADARTAPTLVWLHGGGFFRGDLDLPESDAVARALSARGVPVVTVDYRLGPMPGMPWVGRTGQRARRGAPHARDEVVAALRTLATECPAGTVLGGASAGACLAATVIPAAPALAGAVLAYGFFHARIPRDPAVQRLVRGHRRITHAPLLLDAANRTYAGPLGAGAFPAPQALGTFPRTLMLDAERDTMRASGDRFAGQLRAAGVDLERQVLPDSRHAFLNRPASSDFAAAVDRIASWVVGRPD</sequence>
<dbReference type="Pfam" id="PF07859">
    <property type="entry name" value="Abhydrolase_3"/>
    <property type="match status" value="1"/>
</dbReference>
<dbReference type="PANTHER" id="PTHR48081">
    <property type="entry name" value="AB HYDROLASE SUPERFAMILY PROTEIN C4A8.06C"/>
    <property type="match status" value="1"/>
</dbReference>
<evidence type="ECO:0000313" key="3">
    <source>
        <dbReference type="EMBL" id="MEK0170021.1"/>
    </source>
</evidence>
<keyword evidence="1 3" id="KW-0378">Hydrolase</keyword>
<organism evidence="3 4">
    <name type="scientific">Curtobacterium citreum</name>
    <dbReference type="NCBI Taxonomy" id="2036"/>
    <lineage>
        <taxon>Bacteria</taxon>
        <taxon>Bacillati</taxon>
        <taxon>Actinomycetota</taxon>
        <taxon>Actinomycetes</taxon>
        <taxon>Micrococcales</taxon>
        <taxon>Microbacteriaceae</taxon>
        <taxon>Curtobacterium</taxon>
    </lineage>
</organism>
<dbReference type="EMBL" id="JBBLYY010000004">
    <property type="protein sequence ID" value="MEK0170021.1"/>
    <property type="molecule type" value="Genomic_DNA"/>
</dbReference>
<feature type="domain" description="Alpha/beta hydrolase fold-3" evidence="2">
    <location>
        <begin position="38"/>
        <end position="247"/>
    </location>
</feature>
<dbReference type="InterPro" id="IPR013094">
    <property type="entry name" value="AB_hydrolase_3"/>
</dbReference>
<proteinExistence type="predicted"/>
<dbReference type="InterPro" id="IPR050300">
    <property type="entry name" value="GDXG_lipolytic_enzyme"/>
</dbReference>
<name>A0ABU8Y5B9_9MICO</name>
<gene>
    <name evidence="3" type="ORF">WMN62_00905</name>
</gene>
<accession>A0ABU8Y5B9</accession>
<dbReference type="SUPFAM" id="SSF53474">
    <property type="entry name" value="alpha/beta-Hydrolases"/>
    <property type="match status" value="1"/>
</dbReference>
<keyword evidence="4" id="KW-1185">Reference proteome</keyword>
<dbReference type="InterPro" id="IPR029058">
    <property type="entry name" value="AB_hydrolase_fold"/>
</dbReference>
<reference evidence="3 4" key="1">
    <citation type="submission" date="2024-03" db="EMBL/GenBank/DDBJ databases">
        <title>Whole genomes of four grape xylem sap localized bacterial endophytes.</title>
        <authorList>
            <person name="Kumar G."/>
            <person name="Savka M.A."/>
        </authorList>
    </citation>
    <scope>NUCLEOTIDE SEQUENCE [LARGE SCALE GENOMIC DNA]</scope>
    <source>
        <strain evidence="3 4">RIT_GXS8</strain>
    </source>
</reference>
<dbReference type="GO" id="GO:0016787">
    <property type="term" value="F:hydrolase activity"/>
    <property type="evidence" value="ECO:0007669"/>
    <property type="project" value="UniProtKB-KW"/>
</dbReference>